<proteinExistence type="inferred from homology"/>
<protein>
    <recommendedName>
        <fullName evidence="13">ATP synthase subunit a</fullName>
    </recommendedName>
</protein>
<evidence type="ECO:0000256" key="9">
    <source>
        <dbReference type="ARBA" id="ARBA00022989"/>
    </source>
</evidence>
<dbReference type="Gene3D" id="1.20.120.220">
    <property type="entry name" value="ATP synthase, F0 complex, subunit A"/>
    <property type="match status" value="1"/>
</dbReference>
<keyword evidence="10" id="KW-0406">Ion transport</keyword>
<keyword evidence="12" id="KW-0066">ATP synthesis</keyword>
<comment type="subcellular location">
    <subcellularLocation>
        <location evidence="2">Membrane</location>
        <topology evidence="2">Multi-pass membrane protein</topology>
    </subcellularLocation>
    <subcellularLocation>
        <location evidence="13">Mitochondrion inner membrane</location>
        <topology evidence="13">Multi-pass membrane protein</topology>
    </subcellularLocation>
</comment>
<keyword evidence="7 14" id="KW-0812">Transmembrane</keyword>
<feature type="transmembrane region" description="Helical" evidence="14">
    <location>
        <begin position="67"/>
        <end position="90"/>
    </location>
</feature>
<keyword evidence="11 14" id="KW-0472">Membrane</keyword>
<evidence type="ECO:0000313" key="15">
    <source>
        <dbReference type="EMBL" id="AIW06133.1"/>
    </source>
</evidence>
<dbReference type="GO" id="GO:0045259">
    <property type="term" value="C:proton-transporting ATP synthase complex"/>
    <property type="evidence" value="ECO:0007669"/>
    <property type="project" value="UniProtKB-KW"/>
</dbReference>
<dbReference type="EMBL" id="KM244667">
    <property type="protein sequence ID" value="AIW06133.1"/>
    <property type="molecule type" value="Genomic_DNA"/>
</dbReference>
<accession>A0A0A0RUX6</accession>
<dbReference type="SUPFAM" id="SSF81336">
    <property type="entry name" value="F1F0 ATP synthase subunit A"/>
    <property type="match status" value="1"/>
</dbReference>
<dbReference type="GO" id="GO:0046933">
    <property type="term" value="F:proton-transporting ATP synthase activity, rotational mechanism"/>
    <property type="evidence" value="ECO:0007669"/>
    <property type="project" value="TreeGrafter"/>
</dbReference>
<dbReference type="PROSITE" id="PS00449">
    <property type="entry name" value="ATPASE_A"/>
    <property type="match status" value="1"/>
</dbReference>
<feature type="transmembrane region" description="Helical" evidence="14">
    <location>
        <begin position="20"/>
        <end position="36"/>
    </location>
</feature>
<sequence length="220" mass="25355">MTNLFSIFDPHTSLNYSMNWFGVLIPLIFIPNQLWMKKTKTMIFFMIVNKFIIEEFKTMKKNKIMNIFILMSLFFMIVMTNFLGLFPYTFTSSSHLSMTLPLSLTLWLSIMLFNWINKTNLAFAHLVPLSTPPPLMMFMVIIESISNIIRPLTLAVRLTANMIAGHLLLCLLGSTGPLMSETTMLMLIITQIALYTLEMAVSIIQAYVFMTLMSLYMNEL</sequence>
<name>A0A0A0RUX6_9HYME</name>
<comment type="subunit">
    <text evidence="4">F-type ATPases have 2 components, CF(1) - the catalytic core - and CF(0) - the membrane proton channel. CF(1) has five subunits: alpha(3), beta(3), gamma(1), delta(1), epsilon(1). CF(0) has three main subunits: a, b and c.</text>
</comment>
<evidence type="ECO:0000256" key="12">
    <source>
        <dbReference type="ARBA" id="ARBA00023310"/>
    </source>
</evidence>
<evidence type="ECO:0000256" key="3">
    <source>
        <dbReference type="ARBA" id="ARBA00006810"/>
    </source>
</evidence>
<dbReference type="NCBIfam" id="TIGR01131">
    <property type="entry name" value="ATP_synt_6_or_A"/>
    <property type="match status" value="1"/>
</dbReference>
<evidence type="ECO:0000256" key="10">
    <source>
        <dbReference type="ARBA" id="ARBA00023065"/>
    </source>
</evidence>
<evidence type="ECO:0000256" key="8">
    <source>
        <dbReference type="ARBA" id="ARBA00022781"/>
    </source>
</evidence>
<dbReference type="PANTHER" id="PTHR11410:SF0">
    <property type="entry name" value="ATP SYNTHASE SUBUNIT A"/>
    <property type="match status" value="1"/>
</dbReference>
<dbReference type="InterPro" id="IPR045083">
    <property type="entry name" value="ATP_synth_F0_asu_bact/mt"/>
</dbReference>
<organism evidence="15">
    <name type="scientific">Vespidae sp. MT-2014</name>
    <dbReference type="NCBI Taxonomy" id="1560025"/>
    <lineage>
        <taxon>Eukaryota</taxon>
        <taxon>Metazoa</taxon>
        <taxon>Ecdysozoa</taxon>
        <taxon>Arthropoda</taxon>
        <taxon>Hexapoda</taxon>
        <taxon>Insecta</taxon>
        <taxon>Pterygota</taxon>
        <taxon>Neoptera</taxon>
        <taxon>Endopterygota</taxon>
        <taxon>Hymenoptera</taxon>
        <taxon>Apocrita</taxon>
        <taxon>Aculeata</taxon>
        <taxon>Vespoidea</taxon>
        <taxon>Vespidae</taxon>
    </lineage>
</organism>
<feature type="transmembrane region" description="Helical" evidence="14">
    <location>
        <begin position="184"/>
        <end position="210"/>
    </location>
</feature>
<evidence type="ECO:0000256" key="2">
    <source>
        <dbReference type="ARBA" id="ARBA00004141"/>
    </source>
</evidence>
<dbReference type="PRINTS" id="PR00123">
    <property type="entry name" value="ATPASEA"/>
</dbReference>
<dbReference type="InterPro" id="IPR035908">
    <property type="entry name" value="F0_ATP_A_sf"/>
</dbReference>
<feature type="transmembrane region" description="Helical" evidence="14">
    <location>
        <begin position="154"/>
        <end position="172"/>
    </location>
</feature>
<dbReference type="PANTHER" id="PTHR11410">
    <property type="entry name" value="ATP SYNTHASE SUBUNIT A"/>
    <property type="match status" value="1"/>
</dbReference>
<keyword evidence="8" id="KW-0375">Hydrogen ion transport</keyword>
<feature type="transmembrane region" description="Helical" evidence="14">
    <location>
        <begin position="96"/>
        <end position="116"/>
    </location>
</feature>
<dbReference type="GO" id="GO:0005743">
    <property type="term" value="C:mitochondrial inner membrane"/>
    <property type="evidence" value="ECO:0007669"/>
    <property type="project" value="UniProtKB-SubCell"/>
</dbReference>
<evidence type="ECO:0000256" key="7">
    <source>
        <dbReference type="ARBA" id="ARBA00022692"/>
    </source>
</evidence>
<dbReference type="CDD" id="cd00310">
    <property type="entry name" value="ATP-synt_Fo_a_6"/>
    <property type="match status" value="1"/>
</dbReference>
<dbReference type="Pfam" id="PF00119">
    <property type="entry name" value="ATP-synt_A"/>
    <property type="match status" value="1"/>
</dbReference>
<geneLocation type="mitochondrion" evidence="15"/>
<comment type="function">
    <text evidence="1">Mitochondrial membrane ATP synthase (F(1)F(0) ATP synthase or Complex V) produces ATP from ADP in the presence of a proton gradient across the membrane which is generated by electron transport complexes of the respiratory chain. F-type ATPases consist of two structural domains, F(1) - containing the extramembraneous catalytic core and F(0) - containing the membrane proton channel, linked together by a central stalk and a peripheral stalk. During catalysis, ATP synthesis in the catalytic domain of F(1) is coupled via a rotary mechanism of the central stalk subunits to proton translocation. Key component of the proton channel; it may play a direct role in the translocation of protons across the membrane.</text>
</comment>
<dbReference type="InterPro" id="IPR023011">
    <property type="entry name" value="ATP_synth_F0_asu_AS"/>
</dbReference>
<evidence type="ECO:0000256" key="11">
    <source>
        <dbReference type="ARBA" id="ARBA00023136"/>
    </source>
</evidence>
<dbReference type="InterPro" id="IPR000568">
    <property type="entry name" value="ATP_synth_F0_asu"/>
</dbReference>
<evidence type="ECO:0000256" key="14">
    <source>
        <dbReference type="SAM" id="Phobius"/>
    </source>
</evidence>
<gene>
    <name evidence="15" type="primary">ATP6</name>
</gene>
<reference evidence="15" key="1">
    <citation type="journal article" date="2014" name="Nucleic Acids Res.">
        <title>Multiplex sequencing of pooled mitochondrial genomes-a crucial step toward biodiversity analysis using mito-metagenomics.</title>
        <authorList>
            <person name="Tang M."/>
            <person name="Tan M."/>
            <person name="Meng G."/>
            <person name="Yang S."/>
            <person name="Su X."/>
            <person name="Liu S."/>
            <person name="Song W."/>
            <person name="Li Y."/>
            <person name="Wu Q."/>
            <person name="Zhang A."/>
            <person name="Zhou X."/>
        </authorList>
    </citation>
    <scope>NUCLEOTIDE SEQUENCE</scope>
    <source>
        <strain evidence="15">CL117</strain>
    </source>
</reference>
<keyword evidence="6" id="KW-0138">CF(0)</keyword>
<evidence type="ECO:0000256" key="4">
    <source>
        <dbReference type="ARBA" id="ARBA00011648"/>
    </source>
</evidence>
<dbReference type="AlphaFoldDB" id="A0A0A0RUX6"/>
<evidence type="ECO:0000256" key="5">
    <source>
        <dbReference type="ARBA" id="ARBA00022448"/>
    </source>
</evidence>
<evidence type="ECO:0000256" key="1">
    <source>
        <dbReference type="ARBA" id="ARBA00002070"/>
    </source>
</evidence>
<keyword evidence="9 14" id="KW-1133">Transmembrane helix</keyword>
<feature type="transmembrane region" description="Helical" evidence="14">
    <location>
        <begin position="123"/>
        <end position="142"/>
    </location>
</feature>
<keyword evidence="5" id="KW-0813">Transport</keyword>
<evidence type="ECO:0000256" key="13">
    <source>
        <dbReference type="RuleBase" id="RU004450"/>
    </source>
</evidence>
<evidence type="ECO:0000256" key="6">
    <source>
        <dbReference type="ARBA" id="ARBA00022547"/>
    </source>
</evidence>
<keyword evidence="15" id="KW-0496">Mitochondrion</keyword>
<comment type="similarity">
    <text evidence="3">Belongs to the ATPase A chain family.</text>
</comment>